<gene>
    <name evidence="1" type="ORF">GCM10022410_13540</name>
</gene>
<accession>A0ABP7VMB3</accession>
<dbReference type="PANTHER" id="PTHR30595">
    <property type="entry name" value="GLPR-RELATED TRANSCRIPTIONAL REPRESSOR"/>
    <property type="match status" value="1"/>
</dbReference>
<dbReference type="PANTHER" id="PTHR30595:SF6">
    <property type="entry name" value="SCHLAFEN ALBA-2 DOMAIN-CONTAINING PROTEIN"/>
    <property type="match status" value="1"/>
</dbReference>
<dbReference type="Proteomes" id="UP001501734">
    <property type="component" value="Unassembled WGS sequence"/>
</dbReference>
<dbReference type="RefSeq" id="WP_344911587.1">
    <property type="nucleotide sequence ID" value="NZ_BAABDL010000071.1"/>
</dbReference>
<evidence type="ECO:0000313" key="2">
    <source>
        <dbReference type="Proteomes" id="UP001501734"/>
    </source>
</evidence>
<proteinExistence type="predicted"/>
<reference evidence="2" key="1">
    <citation type="journal article" date="2019" name="Int. J. Syst. Evol. Microbiol.">
        <title>The Global Catalogue of Microorganisms (GCM) 10K type strain sequencing project: providing services to taxonomists for standard genome sequencing and annotation.</title>
        <authorList>
            <consortium name="The Broad Institute Genomics Platform"/>
            <consortium name="The Broad Institute Genome Sequencing Center for Infectious Disease"/>
            <person name="Wu L."/>
            <person name="Ma J."/>
        </authorList>
    </citation>
    <scope>NUCLEOTIDE SEQUENCE [LARGE SCALE GENOMIC DNA]</scope>
    <source>
        <strain evidence="2">JCM 17250</strain>
    </source>
</reference>
<sequence>MDDLEGLKSAGLYLADPNTGKEEITLAGILIFGSEELIHLALPHHRTDALLRRENLNRYDVRDDISANLMRSYERLMQFTAKHLNDKFYLEGDQRVSLRDKIFREVISNLLIY</sequence>
<keyword evidence="2" id="KW-1185">Reference proteome</keyword>
<organism evidence="1 2">
    <name type="scientific">Amphibacillus indicireducens</name>
    <dbReference type="NCBI Taxonomy" id="1076330"/>
    <lineage>
        <taxon>Bacteria</taxon>
        <taxon>Bacillati</taxon>
        <taxon>Bacillota</taxon>
        <taxon>Bacilli</taxon>
        <taxon>Bacillales</taxon>
        <taxon>Bacillaceae</taxon>
        <taxon>Amphibacillus</taxon>
    </lineage>
</organism>
<evidence type="ECO:0000313" key="1">
    <source>
        <dbReference type="EMBL" id="GAA4068912.1"/>
    </source>
</evidence>
<name>A0ABP7VMB3_9BACI</name>
<protein>
    <submittedName>
        <fullName evidence="1">Uncharacterized protein</fullName>
    </submittedName>
</protein>
<comment type="caution">
    <text evidence="1">The sequence shown here is derived from an EMBL/GenBank/DDBJ whole genome shotgun (WGS) entry which is preliminary data.</text>
</comment>
<dbReference type="EMBL" id="BAABDL010000071">
    <property type="protein sequence ID" value="GAA4068912.1"/>
    <property type="molecule type" value="Genomic_DNA"/>
</dbReference>